<evidence type="ECO:0000313" key="2">
    <source>
        <dbReference type="Proteomes" id="UP001207468"/>
    </source>
</evidence>
<gene>
    <name evidence="1" type="ORF">F5148DRAFT_1148241</name>
</gene>
<dbReference type="EMBL" id="JAGFNK010000062">
    <property type="protein sequence ID" value="KAI9509530.1"/>
    <property type="molecule type" value="Genomic_DNA"/>
</dbReference>
<reference evidence="1" key="1">
    <citation type="submission" date="2021-03" db="EMBL/GenBank/DDBJ databases">
        <title>Evolutionary priming and transition to the ectomycorrhizal habit in an iconic lineage of mushroom-forming fungi: is preadaptation a requirement?</title>
        <authorList>
            <consortium name="DOE Joint Genome Institute"/>
            <person name="Looney B.P."/>
            <person name="Miyauchi S."/>
            <person name="Morin E."/>
            <person name="Drula E."/>
            <person name="Courty P.E."/>
            <person name="Chicoki N."/>
            <person name="Fauchery L."/>
            <person name="Kohler A."/>
            <person name="Kuo A."/>
            <person name="LaButti K."/>
            <person name="Pangilinan J."/>
            <person name="Lipzen A."/>
            <person name="Riley R."/>
            <person name="Andreopoulos W."/>
            <person name="He G."/>
            <person name="Johnson J."/>
            <person name="Barry K.W."/>
            <person name="Grigoriev I.V."/>
            <person name="Nagy L."/>
            <person name="Hibbett D."/>
            <person name="Henrissat B."/>
            <person name="Matheny P.B."/>
            <person name="Labbe J."/>
            <person name="Martin A.F."/>
        </authorList>
    </citation>
    <scope>NUCLEOTIDE SEQUENCE</scope>
    <source>
        <strain evidence="1">BPL698</strain>
    </source>
</reference>
<evidence type="ECO:0000313" key="1">
    <source>
        <dbReference type="EMBL" id="KAI9509530.1"/>
    </source>
</evidence>
<protein>
    <submittedName>
        <fullName evidence="1">Uncharacterized protein</fullName>
    </submittedName>
</protein>
<sequence length="236" mass="27037">MAQGMKVVLMGQDGLHAIRVLSLGIGQMREKKKTLVMLDNASNNNATCETIKSFHHRRGYQEWRAKENQFPCLEHVVNLTNVAMMSHIAKISAVETATAIWEYDPDSPDNHVLGGSLDVIAAVHTITIKAYRDWRCVRDACEILKLQKYYSCFDEKPIYVLALVLHPYYKLDYIEMAWGGTMEQAVEWRNGNVDAKNWQLEMEQYHQCQPRATQAMDDDSAASLCCNPLLSEFDWF</sequence>
<proteinExistence type="predicted"/>
<comment type="caution">
    <text evidence="1">The sequence shown here is derived from an EMBL/GenBank/DDBJ whole genome shotgun (WGS) entry which is preliminary data.</text>
</comment>
<accession>A0ACC0UD90</accession>
<keyword evidence="2" id="KW-1185">Reference proteome</keyword>
<dbReference type="Proteomes" id="UP001207468">
    <property type="component" value="Unassembled WGS sequence"/>
</dbReference>
<name>A0ACC0UD90_9AGAM</name>
<organism evidence="1 2">
    <name type="scientific">Russula earlei</name>
    <dbReference type="NCBI Taxonomy" id="71964"/>
    <lineage>
        <taxon>Eukaryota</taxon>
        <taxon>Fungi</taxon>
        <taxon>Dikarya</taxon>
        <taxon>Basidiomycota</taxon>
        <taxon>Agaricomycotina</taxon>
        <taxon>Agaricomycetes</taxon>
        <taxon>Russulales</taxon>
        <taxon>Russulaceae</taxon>
        <taxon>Russula</taxon>
    </lineage>
</organism>